<keyword evidence="5 9" id="KW-1133">Transmembrane helix</keyword>
<evidence type="ECO:0000313" key="12">
    <source>
        <dbReference type="Proteomes" id="UP001201161"/>
    </source>
</evidence>
<accession>A0ABS9H856</accession>
<evidence type="ECO:0000256" key="9">
    <source>
        <dbReference type="SAM" id="Phobius"/>
    </source>
</evidence>
<comment type="subcellular location">
    <subcellularLocation>
        <location evidence="1">Membrane</location>
        <topology evidence="1">Multi-pass membrane protein</topology>
    </subcellularLocation>
</comment>
<feature type="domain" description="Lycopene cyclase" evidence="10">
    <location>
        <begin position="9"/>
        <end position="96"/>
    </location>
</feature>
<evidence type="ECO:0000313" key="11">
    <source>
        <dbReference type="EMBL" id="MCF6377395.1"/>
    </source>
</evidence>
<keyword evidence="4" id="KW-0125">Carotenoid biosynthesis</keyword>
<feature type="transmembrane region" description="Helical" evidence="9">
    <location>
        <begin position="38"/>
        <end position="61"/>
    </location>
</feature>
<keyword evidence="3 9" id="KW-0812">Transmembrane</keyword>
<keyword evidence="7" id="KW-0413">Isomerase</keyword>
<evidence type="ECO:0000256" key="4">
    <source>
        <dbReference type="ARBA" id="ARBA00022746"/>
    </source>
</evidence>
<dbReference type="NCBIfam" id="TIGR03462">
    <property type="entry name" value="CarR_dom_SF"/>
    <property type="match status" value="1"/>
</dbReference>
<keyword evidence="12" id="KW-1185">Reference proteome</keyword>
<proteinExistence type="predicted"/>
<dbReference type="InterPro" id="IPR017825">
    <property type="entry name" value="Lycopene_cyclase_dom"/>
</dbReference>
<evidence type="ECO:0000256" key="8">
    <source>
        <dbReference type="SAM" id="MobiDB-lite"/>
    </source>
</evidence>
<feature type="transmembrane region" description="Helical" evidence="9">
    <location>
        <begin position="6"/>
        <end position="26"/>
    </location>
</feature>
<comment type="caution">
    <text evidence="11">The sequence shown here is derived from an EMBL/GenBank/DDBJ whole genome shotgun (WGS) entry which is preliminary data.</text>
</comment>
<gene>
    <name evidence="11" type="ORF">L2K70_07245</name>
</gene>
<dbReference type="EMBL" id="JAKJHZ010000005">
    <property type="protein sequence ID" value="MCF6377395.1"/>
    <property type="molecule type" value="Genomic_DNA"/>
</dbReference>
<evidence type="ECO:0000256" key="5">
    <source>
        <dbReference type="ARBA" id="ARBA00022989"/>
    </source>
</evidence>
<sequence length="127" mass="14246">MSLLHWSYVAMLAFCLVGTLPLVPAFRLRVLAQPVRLLLTILVAGAPFLLWDLFATHAGHWWFDADQTLPMRVAGLPYEEVAFFVVIPLVSVLTLEATRTVRRHGLRRPAAPDRADDRAGQDSGDRR</sequence>
<evidence type="ECO:0000256" key="3">
    <source>
        <dbReference type="ARBA" id="ARBA00022692"/>
    </source>
</evidence>
<reference evidence="11 12" key="1">
    <citation type="submission" date="2022-01" db="EMBL/GenBank/DDBJ databases">
        <title>Nocardioides sp. nov., an actinomycete isolated from mining soil.</title>
        <authorList>
            <person name="Liu L."/>
        </authorList>
    </citation>
    <scope>NUCLEOTIDE SEQUENCE [LARGE SCALE GENOMIC DNA]</scope>
    <source>
        <strain evidence="11 12">KLBMP 9356</strain>
    </source>
</reference>
<evidence type="ECO:0000256" key="6">
    <source>
        <dbReference type="ARBA" id="ARBA00023136"/>
    </source>
</evidence>
<protein>
    <submittedName>
        <fullName evidence="11">Lycopene cyclase domain-containing protein</fullName>
    </submittedName>
</protein>
<keyword evidence="6 9" id="KW-0472">Membrane</keyword>
<evidence type="ECO:0000256" key="2">
    <source>
        <dbReference type="ARBA" id="ARBA00004829"/>
    </source>
</evidence>
<name>A0ABS9H856_9ACTN</name>
<comment type="pathway">
    <text evidence="2">Carotenoid biosynthesis.</text>
</comment>
<dbReference type="RefSeq" id="WP_236400813.1">
    <property type="nucleotide sequence ID" value="NZ_JAKJHZ010000005.1"/>
</dbReference>
<organism evidence="11 12">
    <name type="scientific">Nocardioides potassii</name>
    <dbReference type="NCBI Taxonomy" id="2911371"/>
    <lineage>
        <taxon>Bacteria</taxon>
        <taxon>Bacillati</taxon>
        <taxon>Actinomycetota</taxon>
        <taxon>Actinomycetes</taxon>
        <taxon>Propionibacteriales</taxon>
        <taxon>Nocardioidaceae</taxon>
        <taxon>Nocardioides</taxon>
    </lineage>
</organism>
<evidence type="ECO:0000256" key="7">
    <source>
        <dbReference type="ARBA" id="ARBA00023235"/>
    </source>
</evidence>
<evidence type="ECO:0000259" key="10">
    <source>
        <dbReference type="Pfam" id="PF18916"/>
    </source>
</evidence>
<dbReference type="Pfam" id="PF18916">
    <property type="entry name" value="Lycopene_cyc"/>
    <property type="match status" value="1"/>
</dbReference>
<feature type="region of interest" description="Disordered" evidence="8">
    <location>
        <begin position="104"/>
        <end position="127"/>
    </location>
</feature>
<dbReference type="Proteomes" id="UP001201161">
    <property type="component" value="Unassembled WGS sequence"/>
</dbReference>
<feature type="compositionally biased region" description="Basic and acidic residues" evidence="8">
    <location>
        <begin position="110"/>
        <end position="127"/>
    </location>
</feature>
<feature type="transmembrane region" description="Helical" evidence="9">
    <location>
        <begin position="81"/>
        <end position="98"/>
    </location>
</feature>
<evidence type="ECO:0000256" key="1">
    <source>
        <dbReference type="ARBA" id="ARBA00004141"/>
    </source>
</evidence>